<keyword evidence="2" id="KW-1185">Reference proteome</keyword>
<comment type="caution">
    <text evidence="1">The sequence shown here is derived from an EMBL/GenBank/DDBJ whole genome shotgun (WGS) entry which is preliminary data.</text>
</comment>
<name>A0AAV0VXH9_9HEMI</name>
<proteinExistence type="predicted"/>
<evidence type="ECO:0000313" key="2">
    <source>
        <dbReference type="Proteomes" id="UP001160148"/>
    </source>
</evidence>
<dbReference type="EMBL" id="CARXXK010000001">
    <property type="protein sequence ID" value="CAI6348305.1"/>
    <property type="molecule type" value="Genomic_DNA"/>
</dbReference>
<evidence type="ECO:0000313" key="1">
    <source>
        <dbReference type="EMBL" id="CAI6348305.1"/>
    </source>
</evidence>
<organism evidence="1 2">
    <name type="scientific">Macrosiphum euphorbiae</name>
    <name type="common">potato aphid</name>
    <dbReference type="NCBI Taxonomy" id="13131"/>
    <lineage>
        <taxon>Eukaryota</taxon>
        <taxon>Metazoa</taxon>
        <taxon>Ecdysozoa</taxon>
        <taxon>Arthropoda</taxon>
        <taxon>Hexapoda</taxon>
        <taxon>Insecta</taxon>
        <taxon>Pterygota</taxon>
        <taxon>Neoptera</taxon>
        <taxon>Paraneoptera</taxon>
        <taxon>Hemiptera</taxon>
        <taxon>Sternorrhyncha</taxon>
        <taxon>Aphidomorpha</taxon>
        <taxon>Aphidoidea</taxon>
        <taxon>Aphididae</taxon>
        <taxon>Macrosiphini</taxon>
        <taxon>Macrosiphum</taxon>
    </lineage>
</organism>
<gene>
    <name evidence="1" type="ORF">MEUPH1_LOCUS4998</name>
</gene>
<sequence length="115" mass="13346">MRKRAFHILEDVYQNRGVKDEFTLLGDEVAMQVRTLTSSYARSTVKFKIQSLLYEARLGYYDEPQVHYQGFENSTPQQGIQTTTQSSQLYNQNWEQVLRADSQNEDASTSQITNL</sequence>
<protein>
    <submittedName>
        <fullName evidence="1">Uncharacterized protein</fullName>
    </submittedName>
</protein>
<reference evidence="1 2" key="1">
    <citation type="submission" date="2023-01" db="EMBL/GenBank/DDBJ databases">
        <authorList>
            <person name="Whitehead M."/>
        </authorList>
    </citation>
    <scope>NUCLEOTIDE SEQUENCE [LARGE SCALE GENOMIC DNA]</scope>
</reference>
<dbReference type="Proteomes" id="UP001160148">
    <property type="component" value="Unassembled WGS sequence"/>
</dbReference>
<accession>A0AAV0VXH9</accession>
<dbReference type="AlphaFoldDB" id="A0AAV0VXH9"/>